<proteinExistence type="predicted"/>
<reference evidence="1 2" key="1">
    <citation type="submission" date="2024-09" db="EMBL/GenBank/DDBJ databases">
        <authorList>
            <person name="Sun Q."/>
            <person name="Mori K."/>
        </authorList>
    </citation>
    <scope>NUCLEOTIDE SEQUENCE [LARGE SCALE GENOMIC DNA]</scope>
    <source>
        <strain evidence="1 2">JCM 15389</strain>
    </source>
</reference>
<comment type="caution">
    <text evidence="1">The sequence shown here is derived from an EMBL/GenBank/DDBJ whole genome shotgun (WGS) entry which is preliminary data.</text>
</comment>
<keyword evidence="2" id="KW-1185">Reference proteome</keyword>
<evidence type="ECO:0000313" key="2">
    <source>
        <dbReference type="Proteomes" id="UP001589788"/>
    </source>
</evidence>
<dbReference type="EMBL" id="JBHLYQ010000175">
    <property type="protein sequence ID" value="MFC0082872.1"/>
    <property type="molecule type" value="Genomic_DNA"/>
</dbReference>
<dbReference type="Proteomes" id="UP001589788">
    <property type="component" value="Unassembled WGS sequence"/>
</dbReference>
<accession>A0ABV6C9G1</accession>
<name>A0ABV6C9G1_9ACTN</name>
<sequence>MVHRDGSVAFCTEELDGRPCAGYGVRHEGGTMACRVVPRLVRCRYCEQALQLRIVFAARFEPELPEPSPARVN</sequence>
<evidence type="ECO:0000313" key="1">
    <source>
        <dbReference type="EMBL" id="MFC0082872.1"/>
    </source>
</evidence>
<dbReference type="RefSeq" id="WP_377790547.1">
    <property type="nucleotide sequence ID" value="NZ_JBHLYQ010000175.1"/>
</dbReference>
<gene>
    <name evidence="1" type="ORF">ACFFRE_12100</name>
</gene>
<protein>
    <submittedName>
        <fullName evidence="1">Uncharacterized protein</fullName>
    </submittedName>
</protein>
<organism evidence="1 2">
    <name type="scientific">Aciditerrimonas ferrireducens</name>
    <dbReference type="NCBI Taxonomy" id="667306"/>
    <lineage>
        <taxon>Bacteria</taxon>
        <taxon>Bacillati</taxon>
        <taxon>Actinomycetota</taxon>
        <taxon>Acidimicrobiia</taxon>
        <taxon>Acidimicrobiales</taxon>
        <taxon>Acidimicrobiaceae</taxon>
        <taxon>Aciditerrimonas</taxon>
    </lineage>
</organism>